<gene>
    <name evidence="1" type="ORF">GGR17_000328</name>
</gene>
<dbReference type="Proteomes" id="UP000585681">
    <property type="component" value="Unassembled WGS sequence"/>
</dbReference>
<name>A0A840CE82_9RHOB</name>
<dbReference type="Gene3D" id="1.20.910.10">
    <property type="entry name" value="Heme oxygenase-like"/>
    <property type="match status" value="1"/>
</dbReference>
<dbReference type="EMBL" id="JACIEQ010000001">
    <property type="protein sequence ID" value="MBB4020537.1"/>
    <property type="molecule type" value="Genomic_DNA"/>
</dbReference>
<sequence length="186" mass="20366">MKSPENLRQRLLRDLKSAHDGLDGLVSRFDLGENGGLKAFLLMHEAALKNIPMTHLSSASATAIGDLLQRARLDLATLGVRPMVLDRPLNRNIQPLAVDYVIGGSRLGAEVLKRRWQASATARSGSGTAYMNAPRHLDAWRSFCEHALTLAADTPYADNVVRDAADIFALFMTSAEKAHQETPQHV</sequence>
<proteinExistence type="predicted"/>
<dbReference type="AlphaFoldDB" id="A0A840CE82"/>
<dbReference type="SUPFAM" id="SSF48613">
    <property type="entry name" value="Heme oxygenase-like"/>
    <property type="match status" value="1"/>
</dbReference>
<evidence type="ECO:0000313" key="1">
    <source>
        <dbReference type="EMBL" id="MBB4020537.1"/>
    </source>
</evidence>
<reference evidence="1" key="1">
    <citation type="submission" date="2020-08" db="EMBL/GenBank/DDBJ databases">
        <title>Genomic Encyclopedia of Type Strains, Phase IV (KMG-IV): sequencing the most valuable type-strain genomes for metagenomic binning, comparative biology and taxonomic classification.</title>
        <authorList>
            <person name="Goeker M."/>
        </authorList>
    </citation>
    <scope>NUCLEOTIDE SEQUENCE [LARGE SCALE GENOMIC DNA]</scope>
    <source>
        <strain evidence="1">DSM 105040</strain>
    </source>
</reference>
<keyword evidence="2" id="KW-1185">Reference proteome</keyword>
<comment type="caution">
    <text evidence="1">The sequence shown here is derived from an EMBL/GenBank/DDBJ whole genome shotgun (WGS) entry which is preliminary data.</text>
</comment>
<organism evidence="1 2">
    <name type="scientific">Actibacterium naphthalenivorans</name>
    <dbReference type="NCBI Taxonomy" id="1614693"/>
    <lineage>
        <taxon>Bacteria</taxon>
        <taxon>Pseudomonadati</taxon>
        <taxon>Pseudomonadota</taxon>
        <taxon>Alphaproteobacteria</taxon>
        <taxon>Rhodobacterales</taxon>
        <taxon>Roseobacteraceae</taxon>
        <taxon>Actibacterium</taxon>
    </lineage>
</organism>
<dbReference type="InterPro" id="IPR016084">
    <property type="entry name" value="Haem_Oase-like_multi-hlx"/>
</dbReference>
<accession>A0A840CE82</accession>
<protein>
    <submittedName>
        <fullName evidence="1">Heme oxygenase</fullName>
    </submittedName>
</protein>
<evidence type="ECO:0000313" key="2">
    <source>
        <dbReference type="Proteomes" id="UP000585681"/>
    </source>
</evidence>
<dbReference type="RefSeq" id="WP_054538355.1">
    <property type="nucleotide sequence ID" value="NZ_JACIEQ010000001.1"/>
</dbReference>